<dbReference type="AlphaFoldDB" id="A0A0E9VTT3"/>
<evidence type="ECO:0000313" key="1">
    <source>
        <dbReference type="EMBL" id="JAH81569.1"/>
    </source>
</evidence>
<reference evidence="1" key="1">
    <citation type="submission" date="2014-11" db="EMBL/GenBank/DDBJ databases">
        <authorList>
            <person name="Amaro Gonzalez C."/>
        </authorList>
    </citation>
    <scope>NUCLEOTIDE SEQUENCE</scope>
</reference>
<accession>A0A0E9VTT3</accession>
<dbReference type="EMBL" id="GBXM01027008">
    <property type="protein sequence ID" value="JAH81569.1"/>
    <property type="molecule type" value="Transcribed_RNA"/>
</dbReference>
<name>A0A0E9VTT3_ANGAN</name>
<proteinExistence type="predicted"/>
<organism evidence="1">
    <name type="scientific">Anguilla anguilla</name>
    <name type="common">European freshwater eel</name>
    <name type="synonym">Muraena anguilla</name>
    <dbReference type="NCBI Taxonomy" id="7936"/>
    <lineage>
        <taxon>Eukaryota</taxon>
        <taxon>Metazoa</taxon>
        <taxon>Chordata</taxon>
        <taxon>Craniata</taxon>
        <taxon>Vertebrata</taxon>
        <taxon>Euteleostomi</taxon>
        <taxon>Actinopterygii</taxon>
        <taxon>Neopterygii</taxon>
        <taxon>Teleostei</taxon>
        <taxon>Anguilliformes</taxon>
        <taxon>Anguillidae</taxon>
        <taxon>Anguilla</taxon>
    </lineage>
</organism>
<sequence length="31" mass="3476">MAQRQQVHLIPVEWALQSGHLIQQAPQGPDV</sequence>
<reference evidence="1" key="2">
    <citation type="journal article" date="2015" name="Fish Shellfish Immunol.">
        <title>Early steps in the European eel (Anguilla anguilla)-Vibrio vulnificus interaction in the gills: Role of the RtxA13 toxin.</title>
        <authorList>
            <person name="Callol A."/>
            <person name="Pajuelo D."/>
            <person name="Ebbesson L."/>
            <person name="Teles M."/>
            <person name="MacKenzie S."/>
            <person name="Amaro C."/>
        </authorList>
    </citation>
    <scope>NUCLEOTIDE SEQUENCE</scope>
</reference>
<protein>
    <submittedName>
        <fullName evidence="1">Uncharacterized protein</fullName>
    </submittedName>
</protein>